<gene>
    <name evidence="2" type="ORF">SAMN04488541_101048</name>
</gene>
<proteinExistence type="predicted"/>
<protein>
    <submittedName>
        <fullName evidence="2">cAMP-binding domain of CRP or a regulatory subunit of cAMP-dependent protein kinases</fullName>
    </submittedName>
</protein>
<dbReference type="SUPFAM" id="SSF51206">
    <property type="entry name" value="cAMP-binding domain-like"/>
    <property type="match status" value="1"/>
</dbReference>
<dbReference type="InterPro" id="IPR000595">
    <property type="entry name" value="cNMP-bd_dom"/>
</dbReference>
<feature type="domain" description="Cyclic nucleotide-binding" evidence="1">
    <location>
        <begin position="25"/>
        <end position="117"/>
    </location>
</feature>
<dbReference type="Gene3D" id="2.60.120.10">
    <property type="entry name" value="Jelly Rolls"/>
    <property type="match status" value="1"/>
</dbReference>
<dbReference type="RefSeq" id="WP_091542474.1">
    <property type="nucleotide sequence ID" value="NZ_FONY01000010.1"/>
</dbReference>
<dbReference type="EMBL" id="FONY01000010">
    <property type="protein sequence ID" value="SFE92867.1"/>
    <property type="molecule type" value="Genomic_DNA"/>
</dbReference>
<reference evidence="2 3" key="1">
    <citation type="submission" date="2016-10" db="EMBL/GenBank/DDBJ databases">
        <authorList>
            <person name="de Groot N.N."/>
        </authorList>
    </citation>
    <scope>NUCLEOTIDE SEQUENCE [LARGE SCALE GENOMIC DNA]</scope>
    <source>
        <strain>GEY</strain>
        <strain evidence="3">DSM 9560</strain>
    </source>
</reference>
<evidence type="ECO:0000313" key="3">
    <source>
        <dbReference type="Proteomes" id="UP000199513"/>
    </source>
</evidence>
<dbReference type="PROSITE" id="PS50042">
    <property type="entry name" value="CNMP_BINDING_3"/>
    <property type="match status" value="1"/>
</dbReference>
<organism evidence="2 3">
    <name type="scientific">Thermoflexibacter ruber</name>
    <dbReference type="NCBI Taxonomy" id="1003"/>
    <lineage>
        <taxon>Bacteria</taxon>
        <taxon>Pseudomonadati</taxon>
        <taxon>Bacteroidota</taxon>
        <taxon>Cytophagia</taxon>
        <taxon>Cytophagales</taxon>
        <taxon>Thermoflexibacteraceae</taxon>
        <taxon>Thermoflexibacter</taxon>
    </lineage>
</organism>
<dbReference type="STRING" id="1003.SAMN04488541_101048"/>
<dbReference type="CDD" id="cd00038">
    <property type="entry name" value="CAP_ED"/>
    <property type="match status" value="1"/>
</dbReference>
<accession>A0A1I2EJR2</accession>
<keyword evidence="3" id="KW-1185">Reference proteome</keyword>
<dbReference type="OrthoDB" id="758145at2"/>
<dbReference type="AlphaFoldDB" id="A0A1I2EJR2"/>
<keyword evidence="2" id="KW-0808">Transferase</keyword>
<sequence length="194" mass="22727">MKNNHLLIQFIKNTYPISDYAAALIADNFERITYTKHTLMLKEGKINSDYLYLESGYMRSYVLDTEGNEVTTNIFKPNQMVFEVASYFQRKPSKENIETITECTAWGGKYESFQKLFHSLPEFREFGRAVLVKGFISFKERTISMITEKAEQRYEKLLSESPDILQYVPLKYIASYLGITDSSLSRLRKDFLRK</sequence>
<dbReference type="GO" id="GO:0016301">
    <property type="term" value="F:kinase activity"/>
    <property type="evidence" value="ECO:0007669"/>
    <property type="project" value="UniProtKB-KW"/>
</dbReference>
<evidence type="ECO:0000259" key="1">
    <source>
        <dbReference type="PROSITE" id="PS50042"/>
    </source>
</evidence>
<dbReference type="Pfam" id="PF00027">
    <property type="entry name" value="cNMP_binding"/>
    <property type="match status" value="1"/>
</dbReference>
<evidence type="ECO:0000313" key="2">
    <source>
        <dbReference type="EMBL" id="SFE92867.1"/>
    </source>
</evidence>
<dbReference type="InterPro" id="IPR014710">
    <property type="entry name" value="RmlC-like_jellyroll"/>
</dbReference>
<name>A0A1I2EJR2_9BACT</name>
<dbReference type="InterPro" id="IPR018490">
    <property type="entry name" value="cNMP-bd_dom_sf"/>
</dbReference>
<keyword evidence="2" id="KW-0418">Kinase</keyword>
<dbReference type="Proteomes" id="UP000199513">
    <property type="component" value="Unassembled WGS sequence"/>
</dbReference>